<feature type="transmembrane region" description="Helical" evidence="6">
    <location>
        <begin position="65"/>
        <end position="84"/>
    </location>
</feature>
<dbReference type="PhylomeDB" id="B3M163"/>
<dbReference type="InParanoid" id="B3M163"/>
<evidence type="ECO:0000313" key="7">
    <source>
        <dbReference type="EMBL" id="EDV44333.1"/>
    </source>
</evidence>
<proteinExistence type="inferred from homology"/>
<comment type="similarity">
    <text evidence="2">Belongs to the SURF4 family.</text>
</comment>
<feature type="transmembrane region" description="Helical" evidence="6">
    <location>
        <begin position="209"/>
        <end position="228"/>
    </location>
</feature>
<accession>B3M163</accession>
<evidence type="ECO:0000256" key="4">
    <source>
        <dbReference type="ARBA" id="ARBA00022989"/>
    </source>
</evidence>
<evidence type="ECO:0000313" key="8">
    <source>
        <dbReference type="Proteomes" id="UP000007801"/>
    </source>
</evidence>
<organism evidence="7 8">
    <name type="scientific">Drosophila ananassae</name>
    <name type="common">Fruit fly</name>
    <dbReference type="NCBI Taxonomy" id="7217"/>
    <lineage>
        <taxon>Eukaryota</taxon>
        <taxon>Metazoa</taxon>
        <taxon>Ecdysozoa</taxon>
        <taxon>Arthropoda</taxon>
        <taxon>Hexapoda</taxon>
        <taxon>Insecta</taxon>
        <taxon>Pterygota</taxon>
        <taxon>Neoptera</taxon>
        <taxon>Endopterygota</taxon>
        <taxon>Diptera</taxon>
        <taxon>Brachycera</taxon>
        <taxon>Muscomorpha</taxon>
        <taxon>Ephydroidea</taxon>
        <taxon>Drosophilidae</taxon>
        <taxon>Drosophila</taxon>
        <taxon>Sophophora</taxon>
    </lineage>
</organism>
<dbReference type="EMBL" id="CH902617">
    <property type="protein sequence ID" value="EDV44333.1"/>
    <property type="molecule type" value="Genomic_DNA"/>
</dbReference>
<dbReference type="InterPro" id="IPR002995">
    <property type="entry name" value="Surf4"/>
</dbReference>
<protein>
    <submittedName>
        <fullName evidence="7">Uncharacterized protein, isoform A</fullName>
    </submittedName>
</protein>
<keyword evidence="8" id="KW-1185">Reference proteome</keyword>
<gene>
    <name evidence="7" type="primary">Dana\GF16071</name>
    <name evidence="7" type="synonym">dana_GLEANR_17347</name>
    <name evidence="7" type="ORF">GF16071</name>
</gene>
<keyword evidence="4 6" id="KW-1133">Transmembrane helix</keyword>
<name>B3M163_DROAN</name>
<comment type="subcellular location">
    <subcellularLocation>
        <location evidence="1">Membrane</location>
        <topology evidence="1">Multi-pass membrane protein</topology>
    </subcellularLocation>
</comment>
<dbReference type="OrthoDB" id="7859621at2759"/>
<dbReference type="KEGG" id="dan:6498868"/>
<dbReference type="Pfam" id="PF02077">
    <property type="entry name" value="SURF4"/>
    <property type="match status" value="1"/>
</dbReference>
<keyword evidence="5 6" id="KW-0472">Membrane</keyword>
<dbReference type="OMA" id="KYNCFHT"/>
<evidence type="ECO:0000256" key="5">
    <source>
        <dbReference type="ARBA" id="ARBA00023136"/>
    </source>
</evidence>
<dbReference type="HOGENOM" id="CLU_056195_2_0_1"/>
<dbReference type="STRING" id="7217.B3M163"/>
<evidence type="ECO:0000256" key="1">
    <source>
        <dbReference type="ARBA" id="ARBA00004141"/>
    </source>
</evidence>
<feature type="transmembrane region" description="Helical" evidence="6">
    <location>
        <begin position="91"/>
        <end position="109"/>
    </location>
</feature>
<evidence type="ECO:0000256" key="6">
    <source>
        <dbReference type="SAM" id="Phobius"/>
    </source>
</evidence>
<feature type="transmembrane region" description="Helical" evidence="6">
    <location>
        <begin position="26"/>
        <end position="45"/>
    </location>
</feature>
<feature type="transmembrane region" description="Helical" evidence="6">
    <location>
        <begin position="240"/>
        <end position="259"/>
    </location>
</feature>
<evidence type="ECO:0000256" key="3">
    <source>
        <dbReference type="ARBA" id="ARBA00022692"/>
    </source>
</evidence>
<feature type="transmembrane region" description="Helical" evidence="6">
    <location>
        <begin position="115"/>
        <end position="131"/>
    </location>
</feature>
<sequence>MVTRWLRQAEDLGEEVIRRCRPTLPVVARFCLVATFFEDALRMFFQWMVQINFLQDQIQCSGDLAVAVALFLLVGQLVGCVLVWLHLFINFAVTLLAGIVLLQAHVYAVPLQLQLILRVFALLGGLLLLHVENKEASCYRMYAARAGLPLLVNRRSQQLMQLTGRILLALMYLTLFQQYFTVVSIILNSFGLILMAFVVMGYRTRSAALWLSLLLTVWNVFTNTWWFADGDTRDLLKYNCFHTLSVVGGLLMVVVLGPGDVSLERYKKQW</sequence>
<feature type="transmembrane region" description="Helical" evidence="6">
    <location>
        <begin position="185"/>
        <end position="202"/>
    </location>
</feature>
<dbReference type="GO" id="GO:0016020">
    <property type="term" value="C:membrane"/>
    <property type="evidence" value="ECO:0007669"/>
    <property type="project" value="UniProtKB-SubCell"/>
</dbReference>
<dbReference type="GeneID" id="6498868"/>
<dbReference type="Proteomes" id="UP000007801">
    <property type="component" value="Unassembled WGS sequence"/>
</dbReference>
<keyword evidence="3 6" id="KW-0812">Transmembrane</keyword>
<dbReference type="AlphaFoldDB" id="B3M163"/>
<dbReference type="eggNOG" id="KOG3998">
    <property type="taxonomic scope" value="Eukaryota"/>
</dbReference>
<evidence type="ECO:0000256" key="2">
    <source>
        <dbReference type="ARBA" id="ARBA00006945"/>
    </source>
</evidence>
<reference evidence="7 8" key="1">
    <citation type="journal article" date="2007" name="Nature">
        <title>Evolution of genes and genomes on the Drosophila phylogeny.</title>
        <authorList>
            <consortium name="Drosophila 12 Genomes Consortium"/>
            <person name="Clark A.G."/>
            <person name="Eisen M.B."/>
            <person name="Smith D.R."/>
            <person name="Bergman C.M."/>
            <person name="Oliver B."/>
            <person name="Markow T.A."/>
            <person name="Kaufman T.C."/>
            <person name="Kellis M."/>
            <person name="Gelbart W."/>
            <person name="Iyer V.N."/>
            <person name="Pollard D.A."/>
            <person name="Sackton T.B."/>
            <person name="Larracuente A.M."/>
            <person name="Singh N.D."/>
            <person name="Abad J.P."/>
            <person name="Abt D.N."/>
            <person name="Adryan B."/>
            <person name="Aguade M."/>
            <person name="Akashi H."/>
            <person name="Anderson W.W."/>
            <person name="Aquadro C.F."/>
            <person name="Ardell D.H."/>
            <person name="Arguello R."/>
            <person name="Artieri C.G."/>
            <person name="Barbash D.A."/>
            <person name="Barker D."/>
            <person name="Barsanti P."/>
            <person name="Batterham P."/>
            <person name="Batzoglou S."/>
            <person name="Begun D."/>
            <person name="Bhutkar A."/>
            <person name="Blanco E."/>
            <person name="Bosak S.A."/>
            <person name="Bradley R.K."/>
            <person name="Brand A.D."/>
            <person name="Brent M.R."/>
            <person name="Brooks A.N."/>
            <person name="Brown R.H."/>
            <person name="Butlin R.K."/>
            <person name="Caggese C."/>
            <person name="Calvi B.R."/>
            <person name="Bernardo de Carvalho A."/>
            <person name="Caspi A."/>
            <person name="Castrezana S."/>
            <person name="Celniker S.E."/>
            <person name="Chang J.L."/>
            <person name="Chapple C."/>
            <person name="Chatterji S."/>
            <person name="Chinwalla A."/>
            <person name="Civetta A."/>
            <person name="Clifton S.W."/>
            <person name="Comeron J.M."/>
            <person name="Costello J.C."/>
            <person name="Coyne J.A."/>
            <person name="Daub J."/>
            <person name="David R.G."/>
            <person name="Delcher A.L."/>
            <person name="Delehaunty K."/>
            <person name="Do C.B."/>
            <person name="Ebling H."/>
            <person name="Edwards K."/>
            <person name="Eickbush T."/>
            <person name="Evans J.D."/>
            <person name="Filipski A."/>
            <person name="Findeiss S."/>
            <person name="Freyhult E."/>
            <person name="Fulton L."/>
            <person name="Fulton R."/>
            <person name="Garcia A.C."/>
            <person name="Gardiner A."/>
            <person name="Garfield D.A."/>
            <person name="Garvin B.E."/>
            <person name="Gibson G."/>
            <person name="Gilbert D."/>
            <person name="Gnerre S."/>
            <person name="Godfrey J."/>
            <person name="Good R."/>
            <person name="Gotea V."/>
            <person name="Gravely B."/>
            <person name="Greenberg A.J."/>
            <person name="Griffiths-Jones S."/>
            <person name="Gross S."/>
            <person name="Guigo R."/>
            <person name="Gustafson E.A."/>
            <person name="Haerty W."/>
            <person name="Hahn M.W."/>
            <person name="Halligan D.L."/>
            <person name="Halpern A.L."/>
            <person name="Halter G.M."/>
            <person name="Han M.V."/>
            <person name="Heger A."/>
            <person name="Hillier L."/>
            <person name="Hinrichs A.S."/>
            <person name="Holmes I."/>
            <person name="Hoskins R.A."/>
            <person name="Hubisz M.J."/>
            <person name="Hultmark D."/>
            <person name="Huntley M.A."/>
            <person name="Jaffe D.B."/>
            <person name="Jagadeeshan S."/>
            <person name="Jeck W.R."/>
            <person name="Johnson J."/>
            <person name="Jones C.D."/>
            <person name="Jordan W.C."/>
            <person name="Karpen G.H."/>
            <person name="Kataoka E."/>
            <person name="Keightley P.D."/>
            <person name="Kheradpour P."/>
            <person name="Kirkness E.F."/>
            <person name="Koerich L.B."/>
            <person name="Kristiansen K."/>
            <person name="Kudrna D."/>
            <person name="Kulathinal R.J."/>
            <person name="Kumar S."/>
            <person name="Kwok R."/>
            <person name="Lander E."/>
            <person name="Langley C.H."/>
            <person name="Lapoint R."/>
            <person name="Lazzaro B.P."/>
            <person name="Lee S.J."/>
            <person name="Levesque L."/>
            <person name="Li R."/>
            <person name="Lin C.F."/>
            <person name="Lin M.F."/>
            <person name="Lindblad-Toh K."/>
            <person name="Llopart A."/>
            <person name="Long M."/>
            <person name="Low L."/>
            <person name="Lozovsky E."/>
            <person name="Lu J."/>
            <person name="Luo M."/>
            <person name="Machado C.A."/>
            <person name="Makalowski W."/>
            <person name="Marzo M."/>
            <person name="Matsuda M."/>
            <person name="Matzkin L."/>
            <person name="McAllister B."/>
            <person name="McBride C.S."/>
            <person name="McKernan B."/>
            <person name="McKernan K."/>
            <person name="Mendez-Lago M."/>
            <person name="Minx P."/>
            <person name="Mollenhauer M.U."/>
            <person name="Montooth K."/>
            <person name="Mount S.M."/>
            <person name="Mu X."/>
            <person name="Myers E."/>
            <person name="Negre B."/>
            <person name="Newfeld S."/>
            <person name="Nielsen R."/>
            <person name="Noor M.A."/>
            <person name="O'Grady P."/>
            <person name="Pachter L."/>
            <person name="Papaceit M."/>
            <person name="Parisi M.J."/>
            <person name="Parisi M."/>
            <person name="Parts L."/>
            <person name="Pedersen J.S."/>
            <person name="Pesole G."/>
            <person name="Phillippy A.M."/>
            <person name="Ponting C.P."/>
            <person name="Pop M."/>
            <person name="Porcelli D."/>
            <person name="Powell J.R."/>
            <person name="Prohaska S."/>
            <person name="Pruitt K."/>
            <person name="Puig M."/>
            <person name="Quesneville H."/>
            <person name="Ram K.R."/>
            <person name="Rand D."/>
            <person name="Rasmussen M.D."/>
            <person name="Reed L.K."/>
            <person name="Reenan R."/>
            <person name="Reily A."/>
            <person name="Remington K.A."/>
            <person name="Rieger T.T."/>
            <person name="Ritchie M.G."/>
            <person name="Robin C."/>
            <person name="Rogers Y.H."/>
            <person name="Rohde C."/>
            <person name="Rozas J."/>
            <person name="Rubenfield M.J."/>
            <person name="Ruiz A."/>
            <person name="Russo S."/>
            <person name="Salzberg S.L."/>
            <person name="Sanchez-Gracia A."/>
            <person name="Saranga D.J."/>
            <person name="Sato H."/>
            <person name="Schaeffer S.W."/>
            <person name="Schatz M.C."/>
            <person name="Schlenke T."/>
            <person name="Schwartz R."/>
            <person name="Segarra C."/>
            <person name="Singh R.S."/>
            <person name="Sirot L."/>
            <person name="Sirota M."/>
            <person name="Sisneros N.B."/>
            <person name="Smith C.D."/>
            <person name="Smith T.F."/>
            <person name="Spieth J."/>
            <person name="Stage D.E."/>
            <person name="Stark A."/>
            <person name="Stephan W."/>
            <person name="Strausberg R.L."/>
            <person name="Strempel S."/>
            <person name="Sturgill D."/>
            <person name="Sutton G."/>
            <person name="Sutton G.G."/>
            <person name="Tao W."/>
            <person name="Teichmann S."/>
            <person name="Tobari Y.N."/>
            <person name="Tomimura Y."/>
            <person name="Tsolas J.M."/>
            <person name="Valente V.L."/>
            <person name="Venter E."/>
            <person name="Venter J.C."/>
            <person name="Vicario S."/>
            <person name="Vieira F.G."/>
            <person name="Vilella A.J."/>
            <person name="Villasante A."/>
            <person name="Walenz B."/>
            <person name="Wang J."/>
            <person name="Wasserman M."/>
            <person name="Watts T."/>
            <person name="Wilson D."/>
            <person name="Wilson R.K."/>
            <person name="Wing R.A."/>
            <person name="Wolfner M.F."/>
            <person name="Wong A."/>
            <person name="Wong G.K."/>
            <person name="Wu C.I."/>
            <person name="Wu G."/>
            <person name="Yamamoto D."/>
            <person name="Yang H.P."/>
            <person name="Yang S.P."/>
            <person name="Yorke J.A."/>
            <person name="Yoshida K."/>
            <person name="Zdobnov E."/>
            <person name="Zhang P."/>
            <person name="Zhang Y."/>
            <person name="Zimin A.V."/>
            <person name="Baldwin J."/>
            <person name="Abdouelleil A."/>
            <person name="Abdulkadir J."/>
            <person name="Abebe A."/>
            <person name="Abera B."/>
            <person name="Abreu J."/>
            <person name="Acer S.C."/>
            <person name="Aftuck L."/>
            <person name="Alexander A."/>
            <person name="An P."/>
            <person name="Anderson E."/>
            <person name="Anderson S."/>
            <person name="Arachi H."/>
            <person name="Azer M."/>
            <person name="Bachantsang P."/>
            <person name="Barry A."/>
            <person name="Bayul T."/>
            <person name="Berlin A."/>
            <person name="Bessette D."/>
            <person name="Bloom T."/>
            <person name="Blye J."/>
            <person name="Boguslavskiy L."/>
            <person name="Bonnet C."/>
            <person name="Boukhgalter B."/>
            <person name="Bourzgui I."/>
            <person name="Brown A."/>
            <person name="Cahill P."/>
            <person name="Channer S."/>
            <person name="Cheshatsang Y."/>
            <person name="Chuda L."/>
            <person name="Citroen M."/>
            <person name="Collymore A."/>
            <person name="Cooke P."/>
            <person name="Costello M."/>
            <person name="D'Aco K."/>
            <person name="Daza R."/>
            <person name="De Haan G."/>
            <person name="DeGray S."/>
            <person name="DeMaso C."/>
            <person name="Dhargay N."/>
            <person name="Dooley K."/>
            <person name="Dooley E."/>
            <person name="Doricent M."/>
            <person name="Dorje P."/>
            <person name="Dorjee K."/>
            <person name="Dupes A."/>
            <person name="Elong R."/>
            <person name="Falk J."/>
            <person name="Farina A."/>
            <person name="Faro S."/>
            <person name="Ferguson D."/>
            <person name="Fisher S."/>
            <person name="Foley C.D."/>
            <person name="Franke A."/>
            <person name="Friedrich D."/>
            <person name="Gadbois L."/>
            <person name="Gearin G."/>
            <person name="Gearin C.R."/>
            <person name="Giannoukos G."/>
            <person name="Goode T."/>
            <person name="Graham J."/>
            <person name="Grandbois E."/>
            <person name="Grewal S."/>
            <person name="Gyaltsen K."/>
            <person name="Hafez N."/>
            <person name="Hagos B."/>
            <person name="Hall J."/>
            <person name="Henson C."/>
            <person name="Hollinger A."/>
            <person name="Honan T."/>
            <person name="Huard M.D."/>
            <person name="Hughes L."/>
            <person name="Hurhula B."/>
            <person name="Husby M.E."/>
            <person name="Kamat A."/>
            <person name="Kanga B."/>
            <person name="Kashin S."/>
            <person name="Khazanovich D."/>
            <person name="Kisner P."/>
            <person name="Lance K."/>
            <person name="Lara M."/>
            <person name="Lee W."/>
            <person name="Lennon N."/>
            <person name="Letendre F."/>
            <person name="LeVine R."/>
            <person name="Lipovsky A."/>
            <person name="Liu X."/>
            <person name="Liu J."/>
            <person name="Liu S."/>
            <person name="Lokyitsang T."/>
            <person name="Lokyitsang Y."/>
            <person name="Lubonja R."/>
            <person name="Lui A."/>
            <person name="MacDonald P."/>
            <person name="Magnisalis V."/>
            <person name="Maru K."/>
            <person name="Matthews C."/>
            <person name="McCusker W."/>
            <person name="McDonough S."/>
            <person name="Mehta T."/>
            <person name="Meldrim J."/>
            <person name="Meneus L."/>
            <person name="Mihai O."/>
            <person name="Mihalev A."/>
            <person name="Mihova T."/>
            <person name="Mittelman R."/>
            <person name="Mlenga V."/>
            <person name="Montmayeur A."/>
            <person name="Mulrain L."/>
            <person name="Navidi A."/>
            <person name="Naylor J."/>
            <person name="Negash T."/>
            <person name="Nguyen T."/>
            <person name="Nguyen N."/>
            <person name="Nicol R."/>
            <person name="Norbu C."/>
            <person name="Norbu N."/>
            <person name="Novod N."/>
            <person name="O'Neill B."/>
            <person name="Osman S."/>
            <person name="Markiewicz E."/>
            <person name="Oyono O.L."/>
            <person name="Patti C."/>
            <person name="Phunkhang P."/>
            <person name="Pierre F."/>
            <person name="Priest M."/>
            <person name="Raghuraman S."/>
            <person name="Rege F."/>
            <person name="Reyes R."/>
            <person name="Rise C."/>
            <person name="Rogov P."/>
            <person name="Ross K."/>
            <person name="Ryan E."/>
            <person name="Settipalli S."/>
            <person name="Shea T."/>
            <person name="Sherpa N."/>
            <person name="Shi L."/>
            <person name="Shih D."/>
            <person name="Sparrow T."/>
            <person name="Spaulding J."/>
            <person name="Stalker J."/>
            <person name="Stange-Thomann N."/>
            <person name="Stavropoulos S."/>
            <person name="Stone C."/>
            <person name="Strader C."/>
            <person name="Tesfaye S."/>
            <person name="Thomson T."/>
            <person name="Thoulutsang Y."/>
            <person name="Thoulutsang D."/>
            <person name="Topham K."/>
            <person name="Topping I."/>
            <person name="Tsamla T."/>
            <person name="Vassiliev H."/>
            <person name="Vo A."/>
            <person name="Wangchuk T."/>
            <person name="Wangdi T."/>
            <person name="Weiand M."/>
            <person name="Wilkinson J."/>
            <person name="Wilson A."/>
            <person name="Yadav S."/>
            <person name="Young G."/>
            <person name="Yu Q."/>
            <person name="Zembek L."/>
            <person name="Zhong D."/>
            <person name="Zimmer A."/>
            <person name="Zwirko Z."/>
            <person name="Jaffe D.B."/>
            <person name="Alvarez P."/>
            <person name="Brockman W."/>
            <person name="Butler J."/>
            <person name="Chin C."/>
            <person name="Gnerre S."/>
            <person name="Grabherr M."/>
            <person name="Kleber M."/>
            <person name="Mauceli E."/>
            <person name="MacCallum I."/>
        </authorList>
    </citation>
    <scope>NUCLEOTIDE SEQUENCE [LARGE SCALE GENOMIC DNA]</scope>
    <source>
        <strain evidence="8">Tucson 14024-0371.13</strain>
    </source>
</reference>